<reference evidence="2" key="1">
    <citation type="journal article" date="2023" name="Mol. Phylogenet. Evol.">
        <title>Genome-scale phylogeny and comparative genomics of the fungal order Sordariales.</title>
        <authorList>
            <person name="Hensen N."/>
            <person name="Bonometti L."/>
            <person name="Westerberg I."/>
            <person name="Brannstrom I.O."/>
            <person name="Guillou S."/>
            <person name="Cros-Aarteil S."/>
            <person name="Calhoun S."/>
            <person name="Haridas S."/>
            <person name="Kuo A."/>
            <person name="Mondo S."/>
            <person name="Pangilinan J."/>
            <person name="Riley R."/>
            <person name="LaButti K."/>
            <person name="Andreopoulos B."/>
            <person name="Lipzen A."/>
            <person name="Chen C."/>
            <person name="Yan M."/>
            <person name="Daum C."/>
            <person name="Ng V."/>
            <person name="Clum A."/>
            <person name="Steindorff A."/>
            <person name="Ohm R.A."/>
            <person name="Martin F."/>
            <person name="Silar P."/>
            <person name="Natvig D.O."/>
            <person name="Lalanne C."/>
            <person name="Gautier V."/>
            <person name="Ament-Velasquez S.L."/>
            <person name="Kruys A."/>
            <person name="Hutchinson M.I."/>
            <person name="Powell A.J."/>
            <person name="Barry K."/>
            <person name="Miller A.N."/>
            <person name="Grigoriev I.V."/>
            <person name="Debuchy R."/>
            <person name="Gladieux P."/>
            <person name="Hiltunen Thoren M."/>
            <person name="Johannesson H."/>
        </authorList>
    </citation>
    <scope>NUCLEOTIDE SEQUENCE</scope>
    <source>
        <strain evidence="2">PSN243</strain>
    </source>
</reference>
<organism evidence="2 3">
    <name type="scientific">Podospora aff. communis PSN243</name>
    <dbReference type="NCBI Taxonomy" id="3040156"/>
    <lineage>
        <taxon>Eukaryota</taxon>
        <taxon>Fungi</taxon>
        <taxon>Dikarya</taxon>
        <taxon>Ascomycota</taxon>
        <taxon>Pezizomycotina</taxon>
        <taxon>Sordariomycetes</taxon>
        <taxon>Sordariomycetidae</taxon>
        <taxon>Sordariales</taxon>
        <taxon>Podosporaceae</taxon>
        <taxon>Podospora</taxon>
    </lineage>
</organism>
<reference evidence="2" key="2">
    <citation type="submission" date="2023-05" db="EMBL/GenBank/DDBJ databases">
        <authorList>
            <consortium name="Lawrence Berkeley National Laboratory"/>
            <person name="Steindorff A."/>
            <person name="Hensen N."/>
            <person name="Bonometti L."/>
            <person name="Westerberg I."/>
            <person name="Brannstrom I.O."/>
            <person name="Guillou S."/>
            <person name="Cros-Aarteil S."/>
            <person name="Calhoun S."/>
            <person name="Haridas S."/>
            <person name="Kuo A."/>
            <person name="Mondo S."/>
            <person name="Pangilinan J."/>
            <person name="Riley R."/>
            <person name="Labutti K."/>
            <person name="Andreopoulos B."/>
            <person name="Lipzen A."/>
            <person name="Chen C."/>
            <person name="Yanf M."/>
            <person name="Daum C."/>
            <person name="Ng V."/>
            <person name="Clum A."/>
            <person name="Ohm R."/>
            <person name="Martin F."/>
            <person name="Silar P."/>
            <person name="Natvig D."/>
            <person name="Lalanne C."/>
            <person name="Gautier V."/>
            <person name="Ament-Velasquez S.L."/>
            <person name="Kruys A."/>
            <person name="Hutchinson M.I."/>
            <person name="Powell A.J."/>
            <person name="Barry K."/>
            <person name="Miller A.N."/>
            <person name="Grigoriev I.V."/>
            <person name="Debuchy R."/>
            <person name="Gladieux P."/>
            <person name="Thoren M.H."/>
            <person name="Johannesson H."/>
        </authorList>
    </citation>
    <scope>NUCLEOTIDE SEQUENCE</scope>
    <source>
        <strain evidence="2">PSN243</strain>
    </source>
</reference>
<name>A0AAV9H697_9PEZI</name>
<gene>
    <name evidence="2" type="ORF">QBC34DRAFT_388779</name>
</gene>
<feature type="region of interest" description="Disordered" evidence="1">
    <location>
        <begin position="179"/>
        <end position="210"/>
    </location>
</feature>
<feature type="compositionally biased region" description="Acidic residues" evidence="1">
    <location>
        <begin position="198"/>
        <end position="209"/>
    </location>
</feature>
<sequence length="250" mass="26662">MTSQNSSTPVKVPPSAASYTNATLDPDLRSQVNQALIKTGLVTKIQEHLLHSLNANSSNWPTTVQNYALSLLRSGEVTTFPALLRRVIDDVRQDTLAGPSFGSAPNGTELNGKKSTNGTPSGEANGSTPHTNLAVPHAVVEDALKVTRESLESQGSSNAAATEEKDPLKEAVATYCNHYNTNTNPTNPFDTHPTSEGKEEETDDMDTDEDAKMQGIQQETGSFTGVLAEAFRNANLSTVSDQSRCEDGKG</sequence>
<feature type="region of interest" description="Disordered" evidence="1">
    <location>
        <begin position="97"/>
        <end position="134"/>
    </location>
</feature>
<feature type="compositionally biased region" description="Low complexity" evidence="1">
    <location>
        <begin position="179"/>
        <end position="194"/>
    </location>
</feature>
<evidence type="ECO:0000313" key="2">
    <source>
        <dbReference type="EMBL" id="KAK4456055.1"/>
    </source>
</evidence>
<feature type="region of interest" description="Disordered" evidence="1">
    <location>
        <begin position="1"/>
        <end position="23"/>
    </location>
</feature>
<evidence type="ECO:0000256" key="1">
    <source>
        <dbReference type="SAM" id="MobiDB-lite"/>
    </source>
</evidence>
<dbReference type="AlphaFoldDB" id="A0AAV9H697"/>
<dbReference type="Proteomes" id="UP001321760">
    <property type="component" value="Unassembled WGS sequence"/>
</dbReference>
<evidence type="ECO:0000313" key="3">
    <source>
        <dbReference type="Proteomes" id="UP001321760"/>
    </source>
</evidence>
<proteinExistence type="predicted"/>
<protein>
    <submittedName>
        <fullName evidence="2">Uncharacterized protein</fullName>
    </submittedName>
</protein>
<dbReference type="EMBL" id="MU865913">
    <property type="protein sequence ID" value="KAK4456055.1"/>
    <property type="molecule type" value="Genomic_DNA"/>
</dbReference>
<accession>A0AAV9H697</accession>
<feature type="compositionally biased region" description="Polar residues" evidence="1">
    <location>
        <begin position="103"/>
        <end position="131"/>
    </location>
</feature>
<comment type="caution">
    <text evidence="2">The sequence shown here is derived from an EMBL/GenBank/DDBJ whole genome shotgun (WGS) entry which is preliminary data.</text>
</comment>
<keyword evidence="3" id="KW-1185">Reference proteome</keyword>